<dbReference type="PANTHER" id="PTHR43365">
    <property type="entry name" value="BLR7806 PROTEIN"/>
    <property type="match status" value="1"/>
</dbReference>
<reference evidence="3" key="1">
    <citation type="submission" date="2018-05" db="EMBL/GenBank/DDBJ databases">
        <authorList>
            <person name="Lanie J.A."/>
            <person name="Ng W.-L."/>
            <person name="Kazmierczak K.M."/>
            <person name="Andrzejewski T.M."/>
            <person name="Davidsen T.M."/>
            <person name="Wayne K.J."/>
            <person name="Tettelin H."/>
            <person name="Glass J.I."/>
            <person name="Rusch D."/>
            <person name="Podicherti R."/>
            <person name="Tsui H.-C.T."/>
            <person name="Winkler M.E."/>
        </authorList>
    </citation>
    <scope>NUCLEOTIDE SEQUENCE</scope>
</reference>
<dbReference type="EMBL" id="UINC01001048">
    <property type="protein sequence ID" value="SUZ68953.1"/>
    <property type="molecule type" value="Genomic_DNA"/>
</dbReference>
<dbReference type="SUPFAM" id="SSF53901">
    <property type="entry name" value="Thiolase-like"/>
    <property type="match status" value="1"/>
</dbReference>
<sequence>MTEAFIYDHVRTPRGRGKPDGSLHEVTPVELITQVLAALRDRNELDTSRVDDIVMGVVHTQGEQGSNPARIGAINAGYDLSAPGKQLNRFCASGLEAVNSASAQVMAGMSDMCIGGGLESMSRVPMNSVGGAMAVDPQVA</sequence>
<dbReference type="Gene3D" id="3.40.47.10">
    <property type="match status" value="1"/>
</dbReference>
<evidence type="ECO:0000259" key="2">
    <source>
        <dbReference type="Pfam" id="PF00108"/>
    </source>
</evidence>
<evidence type="ECO:0000313" key="3">
    <source>
        <dbReference type="EMBL" id="SUZ68953.1"/>
    </source>
</evidence>
<dbReference type="GO" id="GO:0016747">
    <property type="term" value="F:acyltransferase activity, transferring groups other than amino-acyl groups"/>
    <property type="evidence" value="ECO:0007669"/>
    <property type="project" value="InterPro"/>
</dbReference>
<dbReference type="InterPro" id="IPR020616">
    <property type="entry name" value="Thiolase_N"/>
</dbReference>
<proteinExistence type="predicted"/>
<dbReference type="PROSITE" id="PS00098">
    <property type="entry name" value="THIOLASE_1"/>
    <property type="match status" value="1"/>
</dbReference>
<dbReference type="Pfam" id="PF00108">
    <property type="entry name" value="Thiolase_N"/>
    <property type="match status" value="1"/>
</dbReference>
<feature type="domain" description="Thiolase N-terminal" evidence="2">
    <location>
        <begin position="6"/>
        <end position="128"/>
    </location>
</feature>
<dbReference type="PANTHER" id="PTHR43365:SF1">
    <property type="entry name" value="ACETYL-COA C-ACYLTRANSFERASE"/>
    <property type="match status" value="1"/>
</dbReference>
<accession>A0A381PU21</accession>
<organism evidence="3">
    <name type="scientific">marine metagenome</name>
    <dbReference type="NCBI Taxonomy" id="408172"/>
    <lineage>
        <taxon>unclassified sequences</taxon>
        <taxon>metagenomes</taxon>
        <taxon>ecological metagenomes</taxon>
    </lineage>
</organism>
<dbReference type="InterPro" id="IPR020615">
    <property type="entry name" value="Thiolase_acyl_enz_int_AS"/>
</dbReference>
<feature type="non-terminal residue" evidence="3">
    <location>
        <position position="140"/>
    </location>
</feature>
<gene>
    <name evidence="3" type="ORF">METZ01_LOCUS21807</name>
</gene>
<keyword evidence="1" id="KW-0808">Transferase</keyword>
<dbReference type="AlphaFoldDB" id="A0A381PU21"/>
<evidence type="ECO:0000256" key="1">
    <source>
        <dbReference type="ARBA" id="ARBA00022679"/>
    </source>
</evidence>
<dbReference type="InterPro" id="IPR016039">
    <property type="entry name" value="Thiolase-like"/>
</dbReference>
<protein>
    <recommendedName>
        <fullName evidence="2">Thiolase N-terminal domain-containing protein</fullName>
    </recommendedName>
</protein>
<name>A0A381PU21_9ZZZZ</name>